<protein>
    <submittedName>
        <fullName evidence="1">Uncharacterized protein</fullName>
    </submittedName>
</protein>
<gene>
    <name evidence="1" type="ORF">Ari01nite_50130</name>
</gene>
<name>A0A919K2Q9_9ACTN</name>
<evidence type="ECO:0000313" key="1">
    <source>
        <dbReference type="EMBL" id="GIE97548.1"/>
    </source>
</evidence>
<reference evidence="1" key="1">
    <citation type="submission" date="2021-01" db="EMBL/GenBank/DDBJ databases">
        <title>Whole genome shotgun sequence of Actinoplanes rishiriensis NBRC 108556.</title>
        <authorList>
            <person name="Komaki H."/>
            <person name="Tamura T."/>
        </authorList>
    </citation>
    <scope>NUCLEOTIDE SEQUENCE</scope>
    <source>
        <strain evidence="1">NBRC 108556</strain>
    </source>
</reference>
<sequence>MRYVANSRMAEGASRDQLVQFFEKNGFSSVAWNLVRHRIVTEYALKTGDVPGVLIFLEADSPEQAAGLINELVAVKQGLLTFEIDPLGKTMRLQADG</sequence>
<keyword evidence="2" id="KW-1185">Reference proteome</keyword>
<organism evidence="1 2">
    <name type="scientific">Paractinoplanes rishiriensis</name>
    <dbReference type="NCBI Taxonomy" id="1050105"/>
    <lineage>
        <taxon>Bacteria</taxon>
        <taxon>Bacillati</taxon>
        <taxon>Actinomycetota</taxon>
        <taxon>Actinomycetes</taxon>
        <taxon>Micromonosporales</taxon>
        <taxon>Micromonosporaceae</taxon>
        <taxon>Paractinoplanes</taxon>
    </lineage>
</organism>
<dbReference type="EMBL" id="BOMV01000057">
    <property type="protein sequence ID" value="GIE97548.1"/>
    <property type="molecule type" value="Genomic_DNA"/>
</dbReference>
<comment type="caution">
    <text evidence="1">The sequence shown here is derived from an EMBL/GenBank/DDBJ whole genome shotgun (WGS) entry which is preliminary data.</text>
</comment>
<dbReference type="Proteomes" id="UP000636960">
    <property type="component" value="Unassembled WGS sequence"/>
</dbReference>
<proteinExistence type="predicted"/>
<evidence type="ECO:0000313" key="2">
    <source>
        <dbReference type="Proteomes" id="UP000636960"/>
    </source>
</evidence>
<dbReference type="RefSeq" id="WP_203784597.1">
    <property type="nucleotide sequence ID" value="NZ_BOMV01000057.1"/>
</dbReference>
<dbReference type="AlphaFoldDB" id="A0A919K2Q9"/>
<accession>A0A919K2Q9</accession>